<dbReference type="Gene3D" id="1.10.340.70">
    <property type="match status" value="1"/>
</dbReference>
<keyword evidence="2" id="KW-1185">Reference proteome</keyword>
<feature type="domain" description="Integrase zinc-binding" evidence="1">
    <location>
        <begin position="84"/>
        <end position="137"/>
    </location>
</feature>
<evidence type="ECO:0000313" key="3">
    <source>
        <dbReference type="RefSeq" id="XP_009767585.1"/>
    </source>
</evidence>
<dbReference type="InterPro" id="IPR041588">
    <property type="entry name" value="Integrase_H2C2"/>
</dbReference>
<proteinExistence type="predicted"/>
<reference evidence="3" key="2">
    <citation type="submission" date="2025-08" db="UniProtKB">
        <authorList>
            <consortium name="RefSeq"/>
        </authorList>
    </citation>
    <scope>IDENTIFICATION</scope>
    <source>
        <tissue evidence="3">Leaf</tissue>
    </source>
</reference>
<gene>
    <name evidence="3" type="primary">LOC104218720</name>
</gene>
<dbReference type="GeneID" id="104218720"/>
<reference evidence="2" key="1">
    <citation type="journal article" date="2013" name="Genome Biol.">
        <title>Reference genomes and transcriptomes of Nicotiana sylvestris and Nicotiana tomentosiformis.</title>
        <authorList>
            <person name="Sierro N."/>
            <person name="Battey J.N."/>
            <person name="Ouadi S."/>
            <person name="Bovet L."/>
            <person name="Goepfert S."/>
            <person name="Bakaher N."/>
            <person name="Peitsch M.C."/>
            <person name="Ivanov N.V."/>
        </authorList>
    </citation>
    <scope>NUCLEOTIDE SEQUENCE [LARGE SCALE GENOMIC DNA]</scope>
</reference>
<dbReference type="PANTHER" id="PTHR37984">
    <property type="entry name" value="PROTEIN CBG26694"/>
    <property type="match status" value="1"/>
</dbReference>
<dbReference type="PANTHER" id="PTHR37984:SF5">
    <property type="entry name" value="PROTEIN NYNRIN-LIKE"/>
    <property type="match status" value="1"/>
</dbReference>
<dbReference type="AlphaFoldDB" id="A0A1U7VZZ8"/>
<name>A0A1U7VZZ8_NICSY</name>
<dbReference type="InterPro" id="IPR050951">
    <property type="entry name" value="Retrovirus_Pol_polyprotein"/>
</dbReference>
<dbReference type="RefSeq" id="XP_009767585.1">
    <property type="nucleotide sequence ID" value="XM_009769283.1"/>
</dbReference>
<dbReference type="STRING" id="4096.A0A1U7VZZ8"/>
<sequence length="147" mass="16522">MAADTLSRESGGTLAHLTINKEHATGSIARSSLIERVKAKQFEDPNLVKIRNGLQSKDILTFSLNEDGVLKMNGRLCVPDVDGLRYEIMAEAHNSRYSMHPGSTKMYKDLREIYSWNRMKENISDFVARCLNCQQVKGEHQRPGGLA</sequence>
<dbReference type="OrthoDB" id="407598at2759"/>
<evidence type="ECO:0000313" key="2">
    <source>
        <dbReference type="Proteomes" id="UP000189701"/>
    </source>
</evidence>
<dbReference type="Pfam" id="PF17921">
    <property type="entry name" value="Integrase_H2C2"/>
    <property type="match status" value="1"/>
</dbReference>
<protein>
    <submittedName>
        <fullName evidence="3">Uncharacterized protein LOC104218720</fullName>
    </submittedName>
</protein>
<dbReference type="KEGG" id="nsy:104218720"/>
<evidence type="ECO:0000259" key="1">
    <source>
        <dbReference type="Pfam" id="PF17921"/>
    </source>
</evidence>
<organism evidence="2 3">
    <name type="scientific">Nicotiana sylvestris</name>
    <name type="common">Wood tobacco</name>
    <name type="synonym">South American tobacco</name>
    <dbReference type="NCBI Taxonomy" id="4096"/>
    <lineage>
        <taxon>Eukaryota</taxon>
        <taxon>Viridiplantae</taxon>
        <taxon>Streptophyta</taxon>
        <taxon>Embryophyta</taxon>
        <taxon>Tracheophyta</taxon>
        <taxon>Spermatophyta</taxon>
        <taxon>Magnoliopsida</taxon>
        <taxon>eudicotyledons</taxon>
        <taxon>Gunneridae</taxon>
        <taxon>Pentapetalae</taxon>
        <taxon>asterids</taxon>
        <taxon>lamiids</taxon>
        <taxon>Solanales</taxon>
        <taxon>Solanaceae</taxon>
        <taxon>Nicotianoideae</taxon>
        <taxon>Nicotianeae</taxon>
        <taxon>Nicotiana</taxon>
    </lineage>
</organism>
<dbReference type="Proteomes" id="UP000189701">
    <property type="component" value="Unplaced"/>
</dbReference>
<dbReference type="eggNOG" id="KOG0017">
    <property type="taxonomic scope" value="Eukaryota"/>
</dbReference>
<accession>A0A1U7VZZ8</accession>